<comment type="caution">
    <text evidence="2">The sequence shown here is derived from an EMBL/GenBank/DDBJ whole genome shotgun (WGS) entry which is preliminary data.</text>
</comment>
<evidence type="ECO:0000313" key="2">
    <source>
        <dbReference type="EMBL" id="NFV14859.1"/>
    </source>
</evidence>
<protein>
    <submittedName>
        <fullName evidence="2">Uncharacterized protein</fullName>
    </submittedName>
</protein>
<organism evidence="2">
    <name type="scientific">Clostridium botulinum</name>
    <dbReference type="NCBI Taxonomy" id="1491"/>
    <lineage>
        <taxon>Bacteria</taxon>
        <taxon>Bacillati</taxon>
        <taxon>Bacillota</taxon>
        <taxon>Clostridia</taxon>
        <taxon>Eubacteriales</taxon>
        <taxon>Clostridiaceae</taxon>
        <taxon>Clostridium</taxon>
    </lineage>
</organism>
<dbReference type="EMBL" id="SXEU01000001">
    <property type="protein sequence ID" value="NFV14859.1"/>
    <property type="molecule type" value="Genomic_DNA"/>
</dbReference>
<name>A0A6G4HNG4_CLOBO</name>
<gene>
    <name evidence="2" type="ORF">FDG29_01515</name>
</gene>
<evidence type="ECO:0000256" key="1">
    <source>
        <dbReference type="SAM" id="Coils"/>
    </source>
</evidence>
<sequence length="108" mass="12807">MITVLVKELENKYVQETQSLKEENTILKFILKEYVKKSMDYKDLLLESLDLLDKYQEEVSNLKIRANLWADEVAKQYFITEDLDKALRVVGKEIMLYELNKNNGVEEE</sequence>
<reference evidence="2" key="1">
    <citation type="submission" date="2019-04" db="EMBL/GenBank/DDBJ databases">
        <title>Genome sequencing of Clostridium botulinum Groups I-IV and Clostridium butyricum.</title>
        <authorList>
            <person name="Brunt J."/>
            <person name="Van Vliet A.H.M."/>
            <person name="Stringer S.C."/>
            <person name="Carter A.T."/>
            <person name="Peck M.W."/>
        </authorList>
    </citation>
    <scope>NUCLEOTIDE SEQUENCE</scope>
    <source>
        <strain evidence="2">751/1</strain>
    </source>
</reference>
<dbReference type="AlphaFoldDB" id="A0A6G4HNG4"/>
<feature type="coiled-coil region" evidence="1">
    <location>
        <begin position="6"/>
        <end position="72"/>
    </location>
</feature>
<accession>A0A6G4HNG4</accession>
<keyword evidence="1" id="KW-0175">Coiled coil</keyword>
<dbReference type="RefSeq" id="WP_061311394.1">
    <property type="nucleotide sequence ID" value="NZ_LFOX01000002.1"/>
</dbReference>
<proteinExistence type="predicted"/>